<keyword evidence="3" id="KW-1185">Reference proteome</keyword>
<dbReference type="InterPro" id="IPR001296">
    <property type="entry name" value="Glyco_trans_1"/>
</dbReference>
<dbReference type="AlphaFoldDB" id="A0A1H5Y381"/>
<protein>
    <submittedName>
        <fullName evidence="2">Glycosyltransferase involved in cell wall bisynthesis</fullName>
    </submittedName>
</protein>
<dbReference type="InterPro" id="IPR050194">
    <property type="entry name" value="Glycosyltransferase_grp1"/>
</dbReference>
<keyword evidence="2" id="KW-0808">Transferase</keyword>
<evidence type="ECO:0000313" key="2">
    <source>
        <dbReference type="EMBL" id="SEG18519.1"/>
    </source>
</evidence>
<evidence type="ECO:0000259" key="1">
    <source>
        <dbReference type="Pfam" id="PF00534"/>
    </source>
</evidence>
<feature type="domain" description="Glycosyl transferase family 1" evidence="1">
    <location>
        <begin position="197"/>
        <end position="355"/>
    </location>
</feature>
<dbReference type="PANTHER" id="PTHR45947">
    <property type="entry name" value="SULFOQUINOVOSYL TRANSFERASE SQD2"/>
    <property type="match status" value="1"/>
</dbReference>
<dbReference type="Proteomes" id="UP000236737">
    <property type="component" value="Unassembled WGS sequence"/>
</dbReference>
<name>A0A1H5Y381_9FLAO</name>
<dbReference type="Gene3D" id="3.40.50.2000">
    <property type="entry name" value="Glycogen Phosphorylase B"/>
    <property type="match status" value="2"/>
</dbReference>
<dbReference type="OrthoDB" id="9790710at2"/>
<proteinExistence type="predicted"/>
<reference evidence="3" key="1">
    <citation type="submission" date="2016-10" db="EMBL/GenBank/DDBJ databases">
        <authorList>
            <person name="Varghese N."/>
            <person name="Submissions S."/>
        </authorList>
    </citation>
    <scope>NUCLEOTIDE SEQUENCE [LARGE SCALE GENOMIC DNA]</scope>
    <source>
        <strain evidence="3">CGMCC 1.9230</strain>
    </source>
</reference>
<accession>A0A1H5Y381</accession>
<dbReference type="GO" id="GO:0016757">
    <property type="term" value="F:glycosyltransferase activity"/>
    <property type="evidence" value="ECO:0007669"/>
    <property type="project" value="InterPro"/>
</dbReference>
<organism evidence="2 3">
    <name type="scientific">Flavobacterium urumqiense</name>
    <dbReference type="NCBI Taxonomy" id="935224"/>
    <lineage>
        <taxon>Bacteria</taxon>
        <taxon>Pseudomonadati</taxon>
        <taxon>Bacteroidota</taxon>
        <taxon>Flavobacteriia</taxon>
        <taxon>Flavobacteriales</taxon>
        <taxon>Flavobacteriaceae</taxon>
        <taxon>Flavobacterium</taxon>
    </lineage>
</organism>
<dbReference type="CDD" id="cd03801">
    <property type="entry name" value="GT4_PimA-like"/>
    <property type="match status" value="1"/>
</dbReference>
<dbReference type="PANTHER" id="PTHR45947:SF3">
    <property type="entry name" value="SULFOQUINOVOSYL TRANSFERASE SQD2"/>
    <property type="match status" value="1"/>
</dbReference>
<evidence type="ECO:0000313" key="3">
    <source>
        <dbReference type="Proteomes" id="UP000236737"/>
    </source>
</evidence>
<dbReference type="SUPFAM" id="SSF53756">
    <property type="entry name" value="UDP-Glycosyltransferase/glycogen phosphorylase"/>
    <property type="match status" value="1"/>
</dbReference>
<dbReference type="Pfam" id="PF00534">
    <property type="entry name" value="Glycos_transf_1"/>
    <property type="match status" value="1"/>
</dbReference>
<dbReference type="RefSeq" id="WP_103999985.1">
    <property type="nucleotide sequence ID" value="NZ_FNVP01000007.1"/>
</dbReference>
<sequence>MKDIIFVNSHPIQYFAPMYKFMNENGVKTKAWYCSDFSIMGGFDIEFGQKIKWDIPLLEGYEYQFFKNFSSSRKSEFWRFVNWGMIRTLFKCPKSIIILHGYHYFTHFSIIMLGKILGHTICLRNDIPLSHELLKKGWKQKLKRFGLRYVVFPRINYFLFIGTQNKLYYESFQIDKNQLVSCPYAVDNERFRSLQYDKNEIKKSLGVPLNDRIITFSAKYIEKKRPLDLIQAFHKLNLDDCWLIMVGDGKLRKIMEEYISSNKMSKVILTGFVNQQEIPKFYAVSDLFVMCSSNGEHWGLSANEAMNFNLPLILSDLTGCSNDLVVSESNGYVFETGNVDELTSRIKDVLVLNKLTATVTSKELVDNFSYKIVLDNLVKLC</sequence>
<gene>
    <name evidence="2" type="ORF">SAMN04488130_10751</name>
</gene>
<dbReference type="EMBL" id="FNVP01000007">
    <property type="protein sequence ID" value="SEG18519.1"/>
    <property type="molecule type" value="Genomic_DNA"/>
</dbReference>